<accession>A0A7W7FUB5</accession>
<gene>
    <name evidence="2" type="ORF">HNR67_005234</name>
</gene>
<evidence type="ECO:0000313" key="2">
    <source>
        <dbReference type="EMBL" id="MBB4679116.1"/>
    </source>
</evidence>
<dbReference type="InterPro" id="IPR008030">
    <property type="entry name" value="NmrA-like"/>
</dbReference>
<protein>
    <submittedName>
        <fullName evidence="2">Uncharacterized protein YbjT (DUF2867 family)</fullName>
    </submittedName>
</protein>
<organism evidence="2 3">
    <name type="scientific">Crossiella cryophila</name>
    <dbReference type="NCBI Taxonomy" id="43355"/>
    <lineage>
        <taxon>Bacteria</taxon>
        <taxon>Bacillati</taxon>
        <taxon>Actinomycetota</taxon>
        <taxon>Actinomycetes</taxon>
        <taxon>Pseudonocardiales</taxon>
        <taxon>Pseudonocardiaceae</taxon>
        <taxon>Crossiella</taxon>
    </lineage>
</organism>
<dbReference type="InterPro" id="IPR036291">
    <property type="entry name" value="NAD(P)-bd_dom_sf"/>
</dbReference>
<dbReference type="RefSeq" id="WP_185004903.1">
    <property type="nucleotide sequence ID" value="NZ_BAAAUI010000048.1"/>
</dbReference>
<evidence type="ECO:0000313" key="3">
    <source>
        <dbReference type="Proteomes" id="UP000533598"/>
    </source>
</evidence>
<reference evidence="2 3" key="1">
    <citation type="submission" date="2020-08" db="EMBL/GenBank/DDBJ databases">
        <title>Sequencing the genomes of 1000 actinobacteria strains.</title>
        <authorList>
            <person name="Klenk H.-P."/>
        </authorList>
    </citation>
    <scope>NUCLEOTIDE SEQUENCE [LARGE SCALE GENOMIC DNA]</scope>
    <source>
        <strain evidence="2 3">DSM 44230</strain>
    </source>
</reference>
<dbReference type="Proteomes" id="UP000533598">
    <property type="component" value="Unassembled WGS sequence"/>
</dbReference>
<dbReference type="EMBL" id="JACHMH010000001">
    <property type="protein sequence ID" value="MBB4679116.1"/>
    <property type="molecule type" value="Genomic_DNA"/>
</dbReference>
<dbReference type="AlphaFoldDB" id="A0A7W7FUB5"/>
<dbReference type="SUPFAM" id="SSF51735">
    <property type="entry name" value="NAD(P)-binding Rossmann-fold domains"/>
    <property type="match status" value="1"/>
</dbReference>
<comment type="caution">
    <text evidence="2">The sequence shown here is derived from an EMBL/GenBank/DDBJ whole genome shotgun (WGS) entry which is preliminary data.</text>
</comment>
<dbReference type="Pfam" id="PF05368">
    <property type="entry name" value="NmrA"/>
    <property type="match status" value="1"/>
</dbReference>
<dbReference type="PANTHER" id="PTHR43162">
    <property type="match status" value="1"/>
</dbReference>
<sequence length="290" mass="30606">MRIMVTGASGTIGGEVLRQLLAAGHTVRALTRDPVRASLPESAEVLRGDLTDPETLTGVFENVDRLFLAPAFAVSATVNDVLAAATTAGVRRIVTLSSGAVVEDEPGYGDADYHHADEVTVEQAVEAAGVEWTHVRAGEFMANTLDWAPAIRAAGVVRSPFGKIAAGMVHEADIAAVAVAALTEDGHHGAKYVLTGPGLITPPEQVAAIGAAIGRDLRFEAISPDQARADWLAQGCDRTFVEWMLGPEDAPVSESDLVGAAELTDDVERVLNRPAHTYARWAADHADDFR</sequence>
<name>A0A7W7FUB5_9PSEU</name>
<keyword evidence="3" id="KW-1185">Reference proteome</keyword>
<dbReference type="InterPro" id="IPR051604">
    <property type="entry name" value="Ergot_Alk_Oxidoreductase"/>
</dbReference>
<dbReference type="Gene3D" id="3.40.50.720">
    <property type="entry name" value="NAD(P)-binding Rossmann-like Domain"/>
    <property type="match status" value="1"/>
</dbReference>
<dbReference type="Gene3D" id="3.90.25.10">
    <property type="entry name" value="UDP-galactose 4-epimerase, domain 1"/>
    <property type="match status" value="1"/>
</dbReference>
<evidence type="ECO:0000259" key="1">
    <source>
        <dbReference type="Pfam" id="PF05368"/>
    </source>
</evidence>
<proteinExistence type="predicted"/>
<feature type="domain" description="NmrA-like" evidence="1">
    <location>
        <begin position="2"/>
        <end position="225"/>
    </location>
</feature>
<dbReference type="PANTHER" id="PTHR43162:SF1">
    <property type="entry name" value="PRESTALK A DIFFERENTIATION PROTEIN A"/>
    <property type="match status" value="1"/>
</dbReference>